<accession>A0A2X4V075</accession>
<dbReference type="SUPFAM" id="SSF49401">
    <property type="entry name" value="Bacterial adhesins"/>
    <property type="match status" value="1"/>
</dbReference>
<evidence type="ECO:0000313" key="7">
    <source>
        <dbReference type="Proteomes" id="UP000249005"/>
    </source>
</evidence>
<dbReference type="PANTHER" id="PTHR33420">
    <property type="entry name" value="FIMBRIAL SUBUNIT ELFA-RELATED"/>
    <property type="match status" value="1"/>
</dbReference>
<evidence type="ECO:0000313" key="6">
    <source>
        <dbReference type="EMBL" id="SQI41528.1"/>
    </source>
</evidence>
<dbReference type="KEGG" id="lri:NCTC12151_02129"/>
<dbReference type="AlphaFoldDB" id="A0A2X4V075"/>
<dbReference type="InterPro" id="IPR036937">
    <property type="entry name" value="Adhesion_dom_fimbrial_sf"/>
</dbReference>
<dbReference type="EMBL" id="LS483470">
    <property type="protein sequence ID" value="SQI41528.1"/>
    <property type="molecule type" value="Genomic_DNA"/>
</dbReference>
<sequence length="185" mass="18803">MKFNKFLLATAITASFGVTAVQAASNGTVNFTGEVIDKTCDITIDGNSSPATVVLAAVDKSQLAAAGATAKRTGFNIELSNCSGSASVTNAAAFFENGSTVDAIGYRLNNTITGGTEATNVQLQLVDAATGNAIKVGSPDQHTSSTTYDLTSGSATLPYAVEYYATGASTPGLVASAVNFTINYF</sequence>
<gene>
    <name evidence="6" type="primary">sfaA_4</name>
    <name evidence="6" type="ORF">NCTC12151_02129</name>
</gene>
<evidence type="ECO:0000256" key="4">
    <source>
        <dbReference type="ARBA" id="ARBA00023263"/>
    </source>
</evidence>
<dbReference type="RefSeq" id="WP_111740621.1">
    <property type="nucleotide sequence ID" value="NZ_LR698987.1"/>
</dbReference>
<feature type="chain" id="PRO_5016040754" evidence="5">
    <location>
        <begin position="24"/>
        <end position="185"/>
    </location>
</feature>
<dbReference type="InterPro" id="IPR008966">
    <property type="entry name" value="Adhesion_dom_sf"/>
</dbReference>
<reference evidence="6 7" key="1">
    <citation type="submission" date="2018-06" db="EMBL/GenBank/DDBJ databases">
        <authorList>
            <consortium name="Pathogen Informatics"/>
            <person name="Doyle S."/>
        </authorList>
    </citation>
    <scope>NUCLEOTIDE SEQUENCE [LARGE SCALE GENOMIC DNA]</scope>
    <source>
        <strain evidence="6 7">NCTC12151</strain>
    </source>
</reference>
<name>A0A2X4V075_9GAMM</name>
<keyword evidence="7" id="KW-1185">Reference proteome</keyword>
<dbReference type="PANTHER" id="PTHR33420:SF3">
    <property type="entry name" value="FIMBRIAL SUBUNIT ELFA"/>
    <property type="match status" value="1"/>
</dbReference>
<protein>
    <submittedName>
        <fullName evidence="6">S-fimbrillin</fullName>
    </submittedName>
</protein>
<feature type="signal peptide" evidence="5">
    <location>
        <begin position="1"/>
        <end position="23"/>
    </location>
</feature>
<dbReference type="Proteomes" id="UP000249005">
    <property type="component" value="Chromosome 1"/>
</dbReference>
<organism evidence="6 7">
    <name type="scientific">Leminorella richardii</name>
    <dbReference type="NCBI Taxonomy" id="158841"/>
    <lineage>
        <taxon>Bacteria</taxon>
        <taxon>Pseudomonadati</taxon>
        <taxon>Pseudomonadota</taxon>
        <taxon>Gammaproteobacteria</taxon>
        <taxon>Enterobacterales</taxon>
        <taxon>Budviciaceae</taxon>
        <taxon>Leminorella</taxon>
    </lineage>
</organism>
<proteinExistence type="inferred from homology"/>
<evidence type="ECO:0000256" key="5">
    <source>
        <dbReference type="SAM" id="SignalP"/>
    </source>
</evidence>
<evidence type="ECO:0000256" key="1">
    <source>
        <dbReference type="ARBA" id="ARBA00004561"/>
    </source>
</evidence>
<dbReference type="InterPro" id="IPR050263">
    <property type="entry name" value="Bact_Fimbrial_Adh_Pro"/>
</dbReference>
<dbReference type="GO" id="GO:0043709">
    <property type="term" value="P:cell adhesion involved in single-species biofilm formation"/>
    <property type="evidence" value="ECO:0007669"/>
    <property type="project" value="TreeGrafter"/>
</dbReference>
<dbReference type="GO" id="GO:0009289">
    <property type="term" value="C:pilus"/>
    <property type="evidence" value="ECO:0007669"/>
    <property type="project" value="UniProtKB-SubCell"/>
</dbReference>
<comment type="similarity">
    <text evidence="2">Belongs to the fimbrial protein family.</text>
</comment>
<comment type="subcellular location">
    <subcellularLocation>
        <location evidence="1">Fimbrium</location>
    </subcellularLocation>
</comment>
<dbReference type="Pfam" id="PF16970">
    <property type="entry name" value="FimA"/>
    <property type="match status" value="1"/>
</dbReference>
<dbReference type="Gene3D" id="2.60.40.1090">
    <property type="entry name" value="Fimbrial-type adhesion domain"/>
    <property type="match status" value="1"/>
</dbReference>
<dbReference type="OrthoDB" id="7030999at2"/>
<dbReference type="InterPro" id="IPR039458">
    <property type="entry name" value="FimA-like"/>
</dbReference>
<evidence type="ECO:0000256" key="2">
    <source>
        <dbReference type="ARBA" id="ARBA00006671"/>
    </source>
</evidence>
<keyword evidence="4" id="KW-0281">Fimbrium</keyword>
<keyword evidence="3 5" id="KW-0732">Signal</keyword>
<evidence type="ECO:0000256" key="3">
    <source>
        <dbReference type="ARBA" id="ARBA00022729"/>
    </source>
</evidence>